<feature type="domain" description="Glycosyltransferase subfamily 4-like N-terminal" evidence="2">
    <location>
        <begin position="20"/>
        <end position="190"/>
    </location>
</feature>
<dbReference type="InterPro" id="IPR028098">
    <property type="entry name" value="Glyco_trans_4-like_N"/>
</dbReference>
<gene>
    <name evidence="3" type="ORF">QBE51_07885</name>
</gene>
<sequence length="408" mass="47587">MNILMVLCQRFPPDIRVEKEARALHKNGHTLYLLATNEGRDKKYADNTFFKIFRYHPNLEYLQQKKKQILFIDDQVVREISKIITKVKVDAIHVHDLPMVRSALKVAQKYNIPIIADLHENMPAAMQIYEHGDSWIDTVSHYLFDNYLRWRLYEKEVLKKVDHIIVVVPEAAERIIKYGIDKSKIHIVSNTEETGYFNNFVLDESIINAYKEYFVVSYIGGVDKHRGADTAIKAISYLKYRIPNIKLLLVGGKGPYAMKMKKLINDLKLNQQVEIISWQPFNKVSTYNYISDICLVPHNLYEHTDTTVPHKLFQYMLMKKPVIVSSCRPLKRIVNDTQSGLVFKANDEKDLARKIYRLYTCSELRSILGHNGYNAAKNEYNWSNDAKRLINIYNKLEKANDRAQGVRS</sequence>
<dbReference type="EC" id="2.4.-.-" evidence="3"/>
<protein>
    <submittedName>
        <fullName evidence="3">Glycosyltransferase family 4 protein</fullName>
        <ecNumber evidence="3">2.4.-.-</ecNumber>
    </submittedName>
</protein>
<name>A0ABZ2Y0P1_9FIRM</name>
<dbReference type="SUPFAM" id="SSF53756">
    <property type="entry name" value="UDP-Glycosyltransferase/glycogen phosphorylase"/>
    <property type="match status" value="1"/>
</dbReference>
<dbReference type="InterPro" id="IPR050194">
    <property type="entry name" value="Glycosyltransferase_grp1"/>
</dbReference>
<proteinExistence type="predicted"/>
<dbReference type="CDD" id="cd03801">
    <property type="entry name" value="GT4_PimA-like"/>
    <property type="match status" value="1"/>
</dbReference>
<dbReference type="PANTHER" id="PTHR45947">
    <property type="entry name" value="SULFOQUINOVOSYL TRANSFERASE SQD2"/>
    <property type="match status" value="1"/>
</dbReference>
<dbReference type="PANTHER" id="PTHR45947:SF3">
    <property type="entry name" value="SULFOQUINOVOSYL TRANSFERASE SQD2"/>
    <property type="match status" value="1"/>
</dbReference>
<evidence type="ECO:0000259" key="2">
    <source>
        <dbReference type="Pfam" id="PF13439"/>
    </source>
</evidence>
<dbReference type="GO" id="GO:0016757">
    <property type="term" value="F:glycosyltransferase activity"/>
    <property type="evidence" value="ECO:0007669"/>
    <property type="project" value="UniProtKB-KW"/>
</dbReference>
<keyword evidence="4" id="KW-1185">Reference proteome</keyword>
<evidence type="ECO:0000313" key="4">
    <source>
        <dbReference type="Proteomes" id="UP001486565"/>
    </source>
</evidence>
<dbReference type="RefSeq" id="WP_341875755.1">
    <property type="nucleotide sequence ID" value="NZ_CP121687.1"/>
</dbReference>
<dbReference type="EMBL" id="CP121687">
    <property type="protein sequence ID" value="WZL68750.1"/>
    <property type="molecule type" value="Genomic_DNA"/>
</dbReference>
<organism evidence="3 4">
    <name type="scientific">Defluviitalea saccharophila</name>
    <dbReference type="NCBI Taxonomy" id="879970"/>
    <lineage>
        <taxon>Bacteria</taxon>
        <taxon>Bacillati</taxon>
        <taxon>Bacillota</taxon>
        <taxon>Clostridia</taxon>
        <taxon>Lachnospirales</taxon>
        <taxon>Defluviitaleaceae</taxon>
        <taxon>Defluviitalea</taxon>
    </lineage>
</organism>
<evidence type="ECO:0000259" key="1">
    <source>
        <dbReference type="Pfam" id="PF00534"/>
    </source>
</evidence>
<dbReference type="Pfam" id="PF00534">
    <property type="entry name" value="Glycos_transf_1"/>
    <property type="match status" value="1"/>
</dbReference>
<dbReference type="InterPro" id="IPR001296">
    <property type="entry name" value="Glyco_trans_1"/>
</dbReference>
<evidence type="ECO:0000313" key="3">
    <source>
        <dbReference type="EMBL" id="WZL68750.1"/>
    </source>
</evidence>
<dbReference type="Pfam" id="PF13439">
    <property type="entry name" value="Glyco_transf_4"/>
    <property type="match status" value="1"/>
</dbReference>
<dbReference type="Gene3D" id="3.40.50.2000">
    <property type="entry name" value="Glycogen Phosphorylase B"/>
    <property type="match status" value="2"/>
</dbReference>
<keyword evidence="3" id="KW-0328">Glycosyltransferase</keyword>
<keyword evidence="3" id="KW-0808">Transferase</keyword>
<accession>A0ABZ2Y0P1</accession>
<feature type="domain" description="Glycosyl transferase family 1" evidence="1">
    <location>
        <begin position="207"/>
        <end position="374"/>
    </location>
</feature>
<reference evidence="3 4" key="1">
    <citation type="submission" date="2023-03" db="EMBL/GenBank/DDBJ databases">
        <title>Novel Species.</title>
        <authorList>
            <person name="Ma S."/>
        </authorList>
    </citation>
    <scope>NUCLEOTIDE SEQUENCE [LARGE SCALE GENOMIC DNA]</scope>
    <source>
        <strain evidence="3 4">LIND6LT2</strain>
    </source>
</reference>
<dbReference type="Proteomes" id="UP001486565">
    <property type="component" value="Chromosome"/>
</dbReference>